<evidence type="ECO:0000313" key="6">
    <source>
        <dbReference type="EMBL" id="PLX18857.1"/>
    </source>
</evidence>
<proteinExistence type="inferred from homology"/>
<dbReference type="EMBL" id="PKTG01000048">
    <property type="protein sequence ID" value="PLX18857.1"/>
    <property type="molecule type" value="Genomic_DNA"/>
</dbReference>
<sequence length="212" mass="24362">MIIKTDNMSRIYNQKYLLKDVSLTFEQGKIYVIRGISGSGKTTFMNTLSLVSKPDKGSVFIDGIDPWKQSKIEEFRNRFSIILQNSFLINELDVEENILLGTGLKKLNSNALELLEEASLENKISDKARTLSVGEKQRVNIVRALIREPEVIFADEPVASLDDDNREFVKKRLLKFCEEKDKSLFIISHYDHIESDRVEFVEIDKGKVMRKG</sequence>
<comment type="similarity">
    <text evidence="1">Belongs to the ABC transporter superfamily.</text>
</comment>
<dbReference type="SUPFAM" id="SSF52540">
    <property type="entry name" value="P-loop containing nucleoside triphosphate hydrolases"/>
    <property type="match status" value="1"/>
</dbReference>
<dbReference type="InterPro" id="IPR003593">
    <property type="entry name" value="AAA+_ATPase"/>
</dbReference>
<dbReference type="PROSITE" id="PS50893">
    <property type="entry name" value="ABC_TRANSPORTER_2"/>
    <property type="match status" value="1"/>
</dbReference>
<dbReference type="PANTHER" id="PTHR42711">
    <property type="entry name" value="ABC TRANSPORTER ATP-BINDING PROTEIN"/>
    <property type="match status" value="1"/>
</dbReference>
<reference evidence="6 7" key="1">
    <citation type="submission" date="2017-11" db="EMBL/GenBank/DDBJ databases">
        <title>Genome-resolved metagenomics identifies genetic mobility, metabolic interactions, and unexpected diversity in perchlorate-reducing communities.</title>
        <authorList>
            <person name="Barnum T.P."/>
            <person name="Figueroa I.A."/>
            <person name="Carlstrom C.I."/>
            <person name="Lucas L.N."/>
            <person name="Engelbrektson A.L."/>
            <person name="Coates J.D."/>
        </authorList>
    </citation>
    <scope>NUCLEOTIDE SEQUENCE [LARGE SCALE GENOMIC DNA]</scope>
    <source>
        <strain evidence="6">BM706</strain>
    </source>
</reference>
<organism evidence="6 7">
    <name type="scientific">Muiribacterium halophilum</name>
    <dbReference type="NCBI Taxonomy" id="2053465"/>
    <lineage>
        <taxon>Bacteria</taxon>
        <taxon>Candidatus Muiribacteriota</taxon>
        <taxon>Candidatus Muiribacteriia</taxon>
        <taxon>Candidatus Muiribacteriales</taxon>
        <taxon>Candidatus Muiribacteriaceae</taxon>
        <taxon>Candidatus Muiribacterium</taxon>
    </lineage>
</organism>
<evidence type="ECO:0000256" key="2">
    <source>
        <dbReference type="ARBA" id="ARBA00022448"/>
    </source>
</evidence>
<name>A0A2N5ZJH6_MUIH1</name>
<comment type="caution">
    <text evidence="6">The sequence shown here is derived from an EMBL/GenBank/DDBJ whole genome shotgun (WGS) entry which is preliminary data.</text>
</comment>
<dbReference type="PANTHER" id="PTHR42711:SF5">
    <property type="entry name" value="ABC TRANSPORTER ATP-BINDING PROTEIN NATA"/>
    <property type="match status" value="1"/>
</dbReference>
<feature type="domain" description="ABC transporter" evidence="5">
    <location>
        <begin position="3"/>
        <end position="212"/>
    </location>
</feature>
<evidence type="ECO:0000259" key="5">
    <source>
        <dbReference type="PROSITE" id="PS50893"/>
    </source>
</evidence>
<keyword evidence="2" id="KW-0813">Transport</keyword>
<dbReference type="InterPro" id="IPR027417">
    <property type="entry name" value="P-loop_NTPase"/>
</dbReference>
<accession>A0A2N5ZJH6</accession>
<dbReference type="Gene3D" id="3.40.50.300">
    <property type="entry name" value="P-loop containing nucleotide triphosphate hydrolases"/>
    <property type="match status" value="1"/>
</dbReference>
<gene>
    <name evidence="6" type="ORF">C0601_03540</name>
</gene>
<dbReference type="Pfam" id="PF00005">
    <property type="entry name" value="ABC_tran"/>
    <property type="match status" value="1"/>
</dbReference>
<keyword evidence="3" id="KW-0547">Nucleotide-binding</keyword>
<dbReference type="InterPro" id="IPR017871">
    <property type="entry name" value="ABC_transporter-like_CS"/>
</dbReference>
<dbReference type="GO" id="GO:0016887">
    <property type="term" value="F:ATP hydrolysis activity"/>
    <property type="evidence" value="ECO:0007669"/>
    <property type="project" value="InterPro"/>
</dbReference>
<dbReference type="SMART" id="SM00382">
    <property type="entry name" value="AAA"/>
    <property type="match status" value="1"/>
</dbReference>
<dbReference type="InterPro" id="IPR003439">
    <property type="entry name" value="ABC_transporter-like_ATP-bd"/>
</dbReference>
<dbReference type="PROSITE" id="PS00211">
    <property type="entry name" value="ABC_TRANSPORTER_1"/>
    <property type="match status" value="1"/>
</dbReference>
<dbReference type="Proteomes" id="UP000234857">
    <property type="component" value="Unassembled WGS sequence"/>
</dbReference>
<evidence type="ECO:0000256" key="1">
    <source>
        <dbReference type="ARBA" id="ARBA00005417"/>
    </source>
</evidence>
<keyword evidence="4" id="KW-0067">ATP-binding</keyword>
<evidence type="ECO:0000256" key="4">
    <source>
        <dbReference type="ARBA" id="ARBA00022840"/>
    </source>
</evidence>
<evidence type="ECO:0000313" key="7">
    <source>
        <dbReference type="Proteomes" id="UP000234857"/>
    </source>
</evidence>
<dbReference type="AlphaFoldDB" id="A0A2N5ZJH6"/>
<dbReference type="InterPro" id="IPR050763">
    <property type="entry name" value="ABC_transporter_ATP-binding"/>
</dbReference>
<dbReference type="GO" id="GO:0005524">
    <property type="term" value="F:ATP binding"/>
    <property type="evidence" value="ECO:0007669"/>
    <property type="project" value="UniProtKB-KW"/>
</dbReference>
<evidence type="ECO:0000256" key="3">
    <source>
        <dbReference type="ARBA" id="ARBA00022741"/>
    </source>
</evidence>
<protein>
    <recommendedName>
        <fullName evidence="5">ABC transporter domain-containing protein</fullName>
    </recommendedName>
</protein>